<sequence length="443" mass="48510">MPDHKTVTFDALIEYLKHTQDNHKNSVSARDPVIAAHIKDLDEWIDVLLSAAPMPAAQSAGQEAVAYEHVMHKEGGQTDERLTYGEDNPFGFPGRDYDRTYTVTRRPLVYGDAAPVNGGEHYAERFIAEYGNRLAELLGLDAYDIADRDAQIMRLLRAADVPVNGGERAFTPDWAGYRQGLADGKAECAADAQQVGGERSVTFEAWAKNQGFPLDRTGLGDGASYLDIRTQGASDAWHAALTSPEKASGDAPLTLEELELFAANLTKSGELIWAGFRKDADGKYRIPIISPSVYKLVCAALSANIQHERTSIIAGALFDFMGHLTSRDEVLTLSAANLATPAVDALAAWAKKRGLSLDGARVEDWQDALSADGGDRKDAERLDFLIEQQAWAQWEDRDGTIRQCQVWTQDHDENYHILSGDSRYFNTPREAIDAAIAAQAKGG</sequence>
<keyword evidence="2" id="KW-1185">Reference proteome</keyword>
<evidence type="ECO:0000313" key="2">
    <source>
        <dbReference type="Proteomes" id="UP000400981"/>
    </source>
</evidence>
<reference evidence="1 2" key="1">
    <citation type="submission" date="2019-08" db="EMBL/GenBank/DDBJ databases">
        <authorList>
            <person name="Peeters C."/>
        </authorList>
    </citation>
    <scope>NUCLEOTIDE SEQUENCE [LARGE SCALE GENOMIC DNA]</scope>
    <source>
        <strain evidence="1 2">LMG 31012</strain>
    </source>
</reference>
<organism evidence="1 2">
    <name type="scientific">Pandoraea eparura</name>
    <dbReference type="NCBI Taxonomy" id="2508291"/>
    <lineage>
        <taxon>Bacteria</taxon>
        <taxon>Pseudomonadati</taxon>
        <taxon>Pseudomonadota</taxon>
        <taxon>Betaproteobacteria</taxon>
        <taxon>Burkholderiales</taxon>
        <taxon>Burkholderiaceae</taxon>
        <taxon>Pandoraea</taxon>
    </lineage>
</organism>
<protein>
    <submittedName>
        <fullName evidence="1">Uncharacterized protein</fullName>
    </submittedName>
</protein>
<gene>
    <name evidence="1" type="ORF">PEP31012_03673</name>
</gene>
<dbReference type="Proteomes" id="UP000400981">
    <property type="component" value="Unassembled WGS sequence"/>
</dbReference>
<proteinExistence type="predicted"/>
<dbReference type="RefSeq" id="WP_246171372.1">
    <property type="nucleotide sequence ID" value="NZ_CABPSH010000010.1"/>
</dbReference>
<accession>A0A5E4X3V1</accession>
<dbReference type="AlphaFoldDB" id="A0A5E4X3V1"/>
<name>A0A5E4X3V1_9BURK</name>
<dbReference type="EMBL" id="CABPSH010000010">
    <property type="protein sequence ID" value="VVE30946.1"/>
    <property type="molecule type" value="Genomic_DNA"/>
</dbReference>
<evidence type="ECO:0000313" key="1">
    <source>
        <dbReference type="EMBL" id="VVE30946.1"/>
    </source>
</evidence>